<organism evidence="1 2">
    <name type="scientific">Persea americana</name>
    <name type="common">Avocado</name>
    <dbReference type="NCBI Taxonomy" id="3435"/>
    <lineage>
        <taxon>Eukaryota</taxon>
        <taxon>Viridiplantae</taxon>
        <taxon>Streptophyta</taxon>
        <taxon>Embryophyta</taxon>
        <taxon>Tracheophyta</taxon>
        <taxon>Spermatophyta</taxon>
        <taxon>Magnoliopsida</taxon>
        <taxon>Magnoliidae</taxon>
        <taxon>Laurales</taxon>
        <taxon>Lauraceae</taxon>
        <taxon>Persea</taxon>
    </lineage>
</organism>
<dbReference type="EMBL" id="CM056819">
    <property type="protein sequence ID" value="KAJ8624467.1"/>
    <property type="molecule type" value="Genomic_DNA"/>
</dbReference>
<protein>
    <submittedName>
        <fullName evidence="1">Uncharacterized protein</fullName>
    </submittedName>
</protein>
<dbReference type="Proteomes" id="UP001234297">
    <property type="component" value="Chromosome 11"/>
</dbReference>
<reference evidence="1 2" key="1">
    <citation type="journal article" date="2022" name="Hortic Res">
        <title>A haplotype resolved chromosomal level avocado genome allows analysis of novel avocado genes.</title>
        <authorList>
            <person name="Nath O."/>
            <person name="Fletcher S.J."/>
            <person name="Hayward A."/>
            <person name="Shaw L.M."/>
            <person name="Masouleh A.K."/>
            <person name="Furtado A."/>
            <person name="Henry R.J."/>
            <person name="Mitter N."/>
        </authorList>
    </citation>
    <scope>NUCLEOTIDE SEQUENCE [LARGE SCALE GENOMIC DNA]</scope>
    <source>
        <strain evidence="2">cv. Hass</strain>
    </source>
</reference>
<keyword evidence="2" id="KW-1185">Reference proteome</keyword>
<proteinExistence type="predicted"/>
<name>A0ACC2KUH7_PERAE</name>
<evidence type="ECO:0000313" key="2">
    <source>
        <dbReference type="Proteomes" id="UP001234297"/>
    </source>
</evidence>
<evidence type="ECO:0000313" key="1">
    <source>
        <dbReference type="EMBL" id="KAJ8624467.1"/>
    </source>
</evidence>
<comment type="caution">
    <text evidence="1">The sequence shown here is derived from an EMBL/GenBank/DDBJ whole genome shotgun (WGS) entry which is preliminary data.</text>
</comment>
<sequence length="93" mass="10862">MPFLGNNISKPFSLTSTNAHRRKRDLGLGFQDSRQIKTDRRGKRRETRSWPGVSNSLLRHKRSSSQRAREQRKFIFGELTDSLTTTVTKILFR</sequence>
<accession>A0ACC2KUH7</accession>
<gene>
    <name evidence="1" type="ORF">MRB53_032997</name>
</gene>